<accession>A0A0V1C9H3</accession>
<dbReference type="EMBL" id="JYDI01000334">
    <property type="protein sequence ID" value="KRY45720.1"/>
    <property type="molecule type" value="Genomic_DNA"/>
</dbReference>
<dbReference type="Proteomes" id="UP000054653">
    <property type="component" value="Unassembled WGS sequence"/>
</dbReference>
<keyword evidence="2" id="KW-1185">Reference proteome</keyword>
<name>A0A0V1C9H3_TRIBR</name>
<protein>
    <submittedName>
        <fullName evidence="1">Uncharacterized protein</fullName>
    </submittedName>
</protein>
<gene>
    <name evidence="1" type="ORF">T03_3278</name>
</gene>
<evidence type="ECO:0000313" key="1">
    <source>
        <dbReference type="EMBL" id="KRY45720.1"/>
    </source>
</evidence>
<reference evidence="1 2" key="1">
    <citation type="submission" date="2015-01" db="EMBL/GenBank/DDBJ databases">
        <title>Evolution of Trichinella species and genotypes.</title>
        <authorList>
            <person name="Korhonen P.K."/>
            <person name="Edoardo P."/>
            <person name="Giuseppe L.R."/>
            <person name="Gasser R.B."/>
        </authorList>
    </citation>
    <scope>NUCLEOTIDE SEQUENCE [LARGE SCALE GENOMIC DNA]</scope>
    <source>
        <strain evidence="1">ISS120</strain>
    </source>
</reference>
<sequence>MGTDTAECAVCIASKPCGCNHSSHRAVKPQATSFRFYDARNVFYANKLAL</sequence>
<organism evidence="1 2">
    <name type="scientific">Trichinella britovi</name>
    <name type="common">Parasitic roundworm</name>
    <dbReference type="NCBI Taxonomy" id="45882"/>
    <lineage>
        <taxon>Eukaryota</taxon>
        <taxon>Metazoa</taxon>
        <taxon>Ecdysozoa</taxon>
        <taxon>Nematoda</taxon>
        <taxon>Enoplea</taxon>
        <taxon>Dorylaimia</taxon>
        <taxon>Trichinellida</taxon>
        <taxon>Trichinellidae</taxon>
        <taxon>Trichinella</taxon>
    </lineage>
</organism>
<comment type="caution">
    <text evidence="1">The sequence shown here is derived from an EMBL/GenBank/DDBJ whole genome shotgun (WGS) entry which is preliminary data.</text>
</comment>
<dbReference type="AlphaFoldDB" id="A0A0V1C9H3"/>
<evidence type="ECO:0000313" key="2">
    <source>
        <dbReference type="Proteomes" id="UP000054653"/>
    </source>
</evidence>
<proteinExistence type="predicted"/>